<feature type="non-terminal residue" evidence="6">
    <location>
        <position position="1"/>
    </location>
</feature>
<comment type="caution">
    <text evidence="6">The sequence shown here is derived from an EMBL/GenBank/DDBJ whole genome shotgun (WGS) entry which is preliminary data.</text>
</comment>
<dbReference type="AlphaFoldDB" id="A0ABD0YX46"/>
<organism evidence="6 7">
    <name type="scientific">Ranatra chinensis</name>
    <dbReference type="NCBI Taxonomy" id="642074"/>
    <lineage>
        <taxon>Eukaryota</taxon>
        <taxon>Metazoa</taxon>
        <taxon>Ecdysozoa</taxon>
        <taxon>Arthropoda</taxon>
        <taxon>Hexapoda</taxon>
        <taxon>Insecta</taxon>
        <taxon>Pterygota</taxon>
        <taxon>Neoptera</taxon>
        <taxon>Paraneoptera</taxon>
        <taxon>Hemiptera</taxon>
        <taxon>Heteroptera</taxon>
        <taxon>Panheteroptera</taxon>
        <taxon>Nepomorpha</taxon>
        <taxon>Nepidae</taxon>
        <taxon>Ranatrinae</taxon>
        <taxon>Ranatra</taxon>
    </lineage>
</organism>
<evidence type="ECO:0000256" key="2">
    <source>
        <dbReference type="ARBA" id="ARBA00023180"/>
    </source>
</evidence>
<evidence type="ECO:0000256" key="4">
    <source>
        <dbReference type="SAM" id="Phobius"/>
    </source>
</evidence>
<evidence type="ECO:0000313" key="7">
    <source>
        <dbReference type="Proteomes" id="UP001558652"/>
    </source>
</evidence>
<feature type="transmembrane region" description="Helical" evidence="4">
    <location>
        <begin position="202"/>
        <end position="226"/>
    </location>
</feature>
<dbReference type="InterPro" id="IPR002018">
    <property type="entry name" value="CarbesteraseB"/>
</dbReference>
<sequence length="335" mass="36606">QRQGCVHGEELAYVFGAPLVGGLSHFTRNYTKAEVLLSEAAMIYWSNFARTGNPNEPQEADMGHVLRQERSRFKNIEWTAYEAVHKKYLSLDIKPKLKNHYRAHRLSFWLNLVPDLHKPGGDDVPSSHHLLHDDIKHQVVATSSPKRVADPTVSVSYEVYPSVMAEHNSSLVQPPLVVVAPSSSERGHGDQQDDGFTAYSTALSATIAIGCSLLVLNALVFAGVYYRRDKRHQGHGHEAVAQASAKKRTENGGPMANICVTGGATELLQIMETRSAPNQPAPILKQSSQQCESLMSGGGGGTLPRPPPPPKPGQQQPHTATLGRKPKQQGDELRV</sequence>
<proteinExistence type="inferred from homology"/>
<dbReference type="Gene3D" id="3.40.50.1820">
    <property type="entry name" value="alpha/beta hydrolase"/>
    <property type="match status" value="1"/>
</dbReference>
<evidence type="ECO:0000256" key="1">
    <source>
        <dbReference type="ARBA" id="ARBA00005964"/>
    </source>
</evidence>
<evidence type="ECO:0000256" key="3">
    <source>
        <dbReference type="SAM" id="MobiDB-lite"/>
    </source>
</evidence>
<dbReference type="Proteomes" id="UP001558652">
    <property type="component" value="Unassembled WGS sequence"/>
</dbReference>
<keyword evidence="4" id="KW-1133">Transmembrane helix</keyword>
<reference evidence="6 7" key="1">
    <citation type="submission" date="2024-07" db="EMBL/GenBank/DDBJ databases">
        <title>Chromosome-level genome assembly of the water stick insect Ranatra chinensis (Heteroptera: Nepidae).</title>
        <authorList>
            <person name="Liu X."/>
        </authorList>
    </citation>
    <scope>NUCLEOTIDE SEQUENCE [LARGE SCALE GENOMIC DNA]</scope>
    <source>
        <strain evidence="6">Cailab_2021Rc</strain>
        <tissue evidence="6">Muscle</tissue>
    </source>
</reference>
<dbReference type="InterPro" id="IPR029058">
    <property type="entry name" value="AB_hydrolase_fold"/>
</dbReference>
<feature type="region of interest" description="Disordered" evidence="3">
    <location>
        <begin position="278"/>
        <end position="335"/>
    </location>
</feature>
<accession>A0ABD0YX46</accession>
<comment type="similarity">
    <text evidence="1">Belongs to the type-B carboxylesterase/lipase family.</text>
</comment>
<dbReference type="InterPro" id="IPR051093">
    <property type="entry name" value="Neuroligin/BSAL"/>
</dbReference>
<name>A0ABD0YX46_9HEMI</name>
<keyword evidence="7" id="KW-1185">Reference proteome</keyword>
<keyword evidence="2" id="KW-0325">Glycoprotein</keyword>
<dbReference type="Pfam" id="PF00135">
    <property type="entry name" value="COesterase"/>
    <property type="match status" value="1"/>
</dbReference>
<feature type="domain" description="Carboxylesterase type B" evidence="5">
    <location>
        <begin position="3"/>
        <end position="109"/>
    </location>
</feature>
<dbReference type="EMBL" id="JBFDAA010000001">
    <property type="protein sequence ID" value="KAL1140301.1"/>
    <property type="molecule type" value="Genomic_DNA"/>
</dbReference>
<gene>
    <name evidence="6" type="ORF">AAG570_000233</name>
</gene>
<dbReference type="PANTHER" id="PTHR43903">
    <property type="entry name" value="NEUROLIGIN"/>
    <property type="match status" value="1"/>
</dbReference>
<protein>
    <recommendedName>
        <fullName evidence="5">Carboxylesterase type B domain-containing protein</fullName>
    </recommendedName>
</protein>
<dbReference type="SUPFAM" id="SSF53474">
    <property type="entry name" value="alpha/beta-Hydrolases"/>
    <property type="match status" value="1"/>
</dbReference>
<feature type="region of interest" description="Disordered" evidence="3">
    <location>
        <begin position="232"/>
        <end position="257"/>
    </location>
</feature>
<keyword evidence="4" id="KW-0812">Transmembrane</keyword>
<keyword evidence="4" id="KW-0472">Membrane</keyword>
<evidence type="ECO:0000313" key="6">
    <source>
        <dbReference type="EMBL" id="KAL1140301.1"/>
    </source>
</evidence>
<evidence type="ECO:0000259" key="5">
    <source>
        <dbReference type="Pfam" id="PF00135"/>
    </source>
</evidence>